<evidence type="ECO:0000256" key="1">
    <source>
        <dbReference type="SAM" id="MobiDB-lite"/>
    </source>
</evidence>
<feature type="non-terminal residue" evidence="2">
    <location>
        <position position="232"/>
    </location>
</feature>
<protein>
    <submittedName>
        <fullName evidence="2">Substrate-specific component NikM of nickel ECF transporter</fullName>
    </submittedName>
</protein>
<feature type="compositionally biased region" description="Basic residues" evidence="1">
    <location>
        <begin position="1"/>
        <end position="37"/>
    </location>
</feature>
<accession>A0A6J4P0W7</accession>
<reference evidence="2" key="1">
    <citation type="submission" date="2020-02" db="EMBL/GenBank/DDBJ databases">
        <authorList>
            <person name="Meier V. D."/>
        </authorList>
    </citation>
    <scope>NUCLEOTIDE SEQUENCE</scope>
    <source>
        <strain evidence="2">AVDCRST_MAG60</strain>
    </source>
</reference>
<proteinExistence type="predicted"/>
<organism evidence="2">
    <name type="scientific">uncultured Nocardioides sp</name>
    <dbReference type="NCBI Taxonomy" id="198441"/>
    <lineage>
        <taxon>Bacteria</taxon>
        <taxon>Bacillati</taxon>
        <taxon>Actinomycetota</taxon>
        <taxon>Actinomycetes</taxon>
        <taxon>Propionibacteriales</taxon>
        <taxon>Nocardioidaceae</taxon>
        <taxon>Nocardioides</taxon>
        <taxon>environmental samples</taxon>
    </lineage>
</organism>
<name>A0A6J4P0W7_9ACTN</name>
<feature type="compositionally biased region" description="Basic residues" evidence="1">
    <location>
        <begin position="143"/>
        <end position="174"/>
    </location>
</feature>
<sequence length="232" mass="26486">ARARRVPRRPHLGGHGRARGGRGRRCAAWRSSRARRPHGADGWARRHLRVRRPDAQLPGRGRHQRAPDRRRAGSSPRRTLVGSAVPVGRAARPGPPDGRRWDHRPRHERHAHRPGHGDRRLGDLPGAAPPAPVERRLRPGGCRNRRVPQRASRRPGLRRALRGRRSGARRPLPRRQRDARLAHPDRARRGSRHRARGRQRHLHETRPGVRRTPAARRTHPRDPQSRSEGGPM</sequence>
<feature type="compositionally biased region" description="Basic and acidic residues" evidence="1">
    <location>
        <begin position="175"/>
        <end position="188"/>
    </location>
</feature>
<evidence type="ECO:0000313" key="2">
    <source>
        <dbReference type="EMBL" id="CAA9400704.1"/>
    </source>
</evidence>
<feature type="compositionally biased region" description="Basic residues" evidence="1">
    <location>
        <begin position="101"/>
        <end position="114"/>
    </location>
</feature>
<dbReference type="EMBL" id="CADCUN010000222">
    <property type="protein sequence ID" value="CAA9400704.1"/>
    <property type="molecule type" value="Genomic_DNA"/>
</dbReference>
<feature type="non-terminal residue" evidence="2">
    <location>
        <position position="1"/>
    </location>
</feature>
<gene>
    <name evidence="2" type="ORF">AVDCRST_MAG60-2093</name>
</gene>
<dbReference type="AlphaFoldDB" id="A0A6J4P0W7"/>
<feature type="compositionally biased region" description="Basic residues" evidence="1">
    <location>
        <begin position="189"/>
        <end position="201"/>
    </location>
</feature>
<feature type="region of interest" description="Disordered" evidence="1">
    <location>
        <begin position="1"/>
        <end position="232"/>
    </location>
</feature>